<dbReference type="EMBL" id="CP001339">
    <property type="protein sequence ID" value="ACL72612.1"/>
    <property type="molecule type" value="Genomic_DNA"/>
</dbReference>
<dbReference type="Proteomes" id="UP000002383">
    <property type="component" value="Chromosome"/>
</dbReference>
<dbReference type="RefSeq" id="WP_012638095.1">
    <property type="nucleotide sequence ID" value="NC_011901.1"/>
</dbReference>
<gene>
    <name evidence="6" type="ordered locus">Tgr7_1528</name>
</gene>
<keyword evidence="3" id="KW-0175">Coiled coil</keyword>
<dbReference type="InterPro" id="IPR003798">
    <property type="entry name" value="DNA_recombination_RmuC"/>
</dbReference>
<evidence type="ECO:0008006" key="8">
    <source>
        <dbReference type="Google" id="ProtNLM"/>
    </source>
</evidence>
<protein>
    <recommendedName>
        <fullName evidence="8">DNA recombination protein RmuC</fullName>
    </recommendedName>
</protein>
<dbReference type="Pfam" id="PF02646">
    <property type="entry name" value="RmuC"/>
    <property type="match status" value="1"/>
</dbReference>
<dbReference type="AlphaFoldDB" id="B8GRQ8"/>
<evidence type="ECO:0000256" key="2">
    <source>
        <dbReference type="ARBA" id="ARBA00009840"/>
    </source>
</evidence>
<dbReference type="OrthoDB" id="9765111at2"/>
<proteinExistence type="inferred from homology"/>
<name>B8GRQ8_THISH</name>
<comment type="function">
    <text evidence="1">Involved in DNA recombination.</text>
</comment>
<evidence type="ECO:0000256" key="4">
    <source>
        <dbReference type="ARBA" id="ARBA00023172"/>
    </source>
</evidence>
<evidence type="ECO:0000313" key="7">
    <source>
        <dbReference type="Proteomes" id="UP000002383"/>
    </source>
</evidence>
<dbReference type="PANTHER" id="PTHR30563">
    <property type="entry name" value="DNA RECOMBINATION PROTEIN RMUC"/>
    <property type="match status" value="1"/>
</dbReference>
<evidence type="ECO:0000256" key="5">
    <source>
        <dbReference type="SAM" id="MobiDB-lite"/>
    </source>
</evidence>
<dbReference type="KEGG" id="tgr:Tgr7_1528"/>
<dbReference type="GO" id="GO:0006310">
    <property type="term" value="P:DNA recombination"/>
    <property type="evidence" value="ECO:0007669"/>
    <property type="project" value="UniProtKB-KW"/>
</dbReference>
<feature type="region of interest" description="Disordered" evidence="5">
    <location>
        <begin position="396"/>
        <end position="417"/>
    </location>
</feature>
<keyword evidence="7" id="KW-1185">Reference proteome</keyword>
<evidence type="ECO:0000256" key="3">
    <source>
        <dbReference type="ARBA" id="ARBA00023054"/>
    </source>
</evidence>
<keyword evidence="4" id="KW-0233">DNA recombination</keyword>
<sequence length="417" mass="46855" precursor="true">MDTTLIIVSLIALATGALLGYGIAHLRAQRLVAVLQAELDAERRRGEERAAAFEESRRQMADSFSAMANQALHQNNEAFLRLAQEQLKAFQVQASAELTQKEKSFEGLVKPIRETLEKTEAQIRAMEQARESAFGSLTQHLRIMAEGQQRLQNETHNLARALSRPTVRGQWGEMTLKRLAELAGMVEHCDFQEQTHRATEDGAMRPDMIVRMPDARELVVDAKTPLDAYLAAVDAPDDKHREQHLKTHARKLRERMRELSSKAYWTQFKESPDFVILFIPGDQFLSAALEHDPALLEDALSNRVILATPSSLVALLRAVAYGWRQQAVAENAEKIRELGEELYKRLATFTEHLGRIGKSLGSSVDHYNKAVGSLERSVMPGARRFAELGIQARKQMEEPVPLEQAPRPPIQEEDNGS</sequence>
<dbReference type="HOGENOM" id="CLU_024057_1_1_6"/>
<dbReference type="PANTHER" id="PTHR30563:SF0">
    <property type="entry name" value="DNA RECOMBINATION PROTEIN RMUC"/>
    <property type="match status" value="1"/>
</dbReference>
<evidence type="ECO:0000256" key="1">
    <source>
        <dbReference type="ARBA" id="ARBA00003416"/>
    </source>
</evidence>
<organism evidence="6 7">
    <name type="scientific">Thioalkalivibrio sulfidiphilus (strain HL-EbGR7)</name>
    <dbReference type="NCBI Taxonomy" id="396588"/>
    <lineage>
        <taxon>Bacteria</taxon>
        <taxon>Pseudomonadati</taxon>
        <taxon>Pseudomonadota</taxon>
        <taxon>Gammaproteobacteria</taxon>
        <taxon>Chromatiales</taxon>
        <taxon>Ectothiorhodospiraceae</taxon>
        <taxon>Thioalkalivibrio</taxon>
    </lineage>
</organism>
<dbReference type="eggNOG" id="COG1322">
    <property type="taxonomic scope" value="Bacteria"/>
</dbReference>
<comment type="similarity">
    <text evidence="2">Belongs to the RmuC family.</text>
</comment>
<reference evidence="6 7" key="1">
    <citation type="journal article" date="2011" name="Stand. Genomic Sci.">
        <title>Complete genome sequence of 'Thioalkalivibrio sulfidophilus' HL-EbGr7.</title>
        <authorList>
            <person name="Muyzer G."/>
            <person name="Sorokin D.Y."/>
            <person name="Mavromatis K."/>
            <person name="Lapidus A."/>
            <person name="Clum A."/>
            <person name="Ivanova N."/>
            <person name="Pati A."/>
            <person name="d'Haeseleer P."/>
            <person name="Woyke T."/>
            <person name="Kyrpides N.C."/>
        </authorList>
    </citation>
    <scope>NUCLEOTIDE SEQUENCE [LARGE SCALE GENOMIC DNA]</scope>
    <source>
        <strain evidence="6 7">HL-EbGR7</strain>
    </source>
</reference>
<dbReference type="STRING" id="396588.Tgr7_1528"/>
<accession>B8GRQ8</accession>
<evidence type="ECO:0000313" key="6">
    <source>
        <dbReference type="EMBL" id="ACL72612.1"/>
    </source>
</evidence>